<organism evidence="1 2">
    <name type="scientific">Flavobacterium ammonificans</name>
    <dbReference type="NCBI Taxonomy" id="1751056"/>
    <lineage>
        <taxon>Bacteria</taxon>
        <taxon>Pseudomonadati</taxon>
        <taxon>Bacteroidota</taxon>
        <taxon>Flavobacteriia</taxon>
        <taxon>Flavobacteriales</taxon>
        <taxon>Flavobacteriaceae</taxon>
        <taxon>Flavobacterium</taxon>
    </lineage>
</organism>
<dbReference type="EMBL" id="AP025183">
    <property type="protein sequence ID" value="BDB52031.1"/>
    <property type="molecule type" value="Genomic_DNA"/>
</dbReference>
<accession>A0ABM7UXI9</accession>
<evidence type="ECO:0008006" key="3">
    <source>
        <dbReference type="Google" id="ProtNLM"/>
    </source>
</evidence>
<keyword evidence="2" id="KW-1185">Reference proteome</keyword>
<dbReference type="Proteomes" id="UP001319865">
    <property type="component" value="Chromosome"/>
</dbReference>
<dbReference type="RefSeq" id="WP_229330594.1">
    <property type="nucleotide sequence ID" value="NZ_AP025183.1"/>
</dbReference>
<reference evidence="1 2" key="1">
    <citation type="journal article" date="2022" name="Int. J. Syst. Evol. Microbiol.">
        <title>Flavobacterium ammonificans sp. nov. and Flavobacterium ammoniigenes sp. nov., ammonifying bacteria isolated from surface river water.</title>
        <authorList>
            <person name="Watanabe K."/>
            <person name="Kitamura T."/>
            <person name="Ogata Y."/>
            <person name="Shindo C."/>
            <person name="Suda W."/>
        </authorList>
    </citation>
    <scope>NUCLEOTIDE SEQUENCE [LARGE SCALE GENOMIC DNA]</scope>
    <source>
        <strain evidence="1 2">GENT11</strain>
    </source>
</reference>
<evidence type="ECO:0000313" key="1">
    <source>
        <dbReference type="EMBL" id="BDB52031.1"/>
    </source>
</evidence>
<dbReference type="InterPro" id="IPR034660">
    <property type="entry name" value="DinB/YfiT-like"/>
</dbReference>
<name>A0ABM7UXI9_9FLAO</name>
<protein>
    <recommendedName>
        <fullName evidence="3">DUF1569 domain-containing protein</fullName>
    </recommendedName>
</protein>
<gene>
    <name evidence="1" type="ORF">GENT11_03430</name>
</gene>
<evidence type="ECO:0000313" key="2">
    <source>
        <dbReference type="Proteomes" id="UP001319865"/>
    </source>
</evidence>
<reference evidence="1 2" key="2">
    <citation type="journal article" date="2022" name="Microorganisms">
        <title>Complete Genome Sequences of Two Flavobacterium ammonificans Strains and a Flavobacterium ammoniigenes Strain of Ammonifying Bacterioplankton Isolated from Surface River Water.</title>
        <authorList>
            <person name="Suda W."/>
            <person name="Ogata Y."/>
            <person name="Shindo C."/>
            <person name="Watanabe K."/>
        </authorList>
    </citation>
    <scope>NUCLEOTIDE SEQUENCE [LARGE SCALE GENOMIC DNA]</scope>
    <source>
        <strain evidence="1 2">GENT11</strain>
    </source>
</reference>
<sequence>MKNSLESLVDDVATYIPGYTFSNDQISKVDIGWHIEHILLTINGVISSLAQSNPTNFSSQFSLLKNIVLLTNRIPRGKGRVPKVVKPQVAYTEDSLEQHIMATKEKISQLELISEDHFFEHPYFGNMKKRPTVHFLEIHTKHHIKIIREIVAAIK</sequence>
<dbReference type="Gene3D" id="1.20.120.450">
    <property type="entry name" value="dinb family like domain"/>
    <property type="match status" value="1"/>
</dbReference>
<proteinExistence type="predicted"/>